<reference evidence="1" key="1">
    <citation type="journal article" date="2023" name="Mol. Phylogenet. Evol.">
        <title>Genome-scale phylogeny and comparative genomics of the fungal order Sordariales.</title>
        <authorList>
            <person name="Hensen N."/>
            <person name="Bonometti L."/>
            <person name="Westerberg I."/>
            <person name="Brannstrom I.O."/>
            <person name="Guillou S."/>
            <person name="Cros-Aarteil S."/>
            <person name="Calhoun S."/>
            <person name="Haridas S."/>
            <person name="Kuo A."/>
            <person name="Mondo S."/>
            <person name="Pangilinan J."/>
            <person name="Riley R."/>
            <person name="LaButti K."/>
            <person name="Andreopoulos B."/>
            <person name="Lipzen A."/>
            <person name="Chen C."/>
            <person name="Yan M."/>
            <person name="Daum C."/>
            <person name="Ng V."/>
            <person name="Clum A."/>
            <person name="Steindorff A."/>
            <person name="Ohm R.A."/>
            <person name="Martin F."/>
            <person name="Silar P."/>
            <person name="Natvig D.O."/>
            <person name="Lalanne C."/>
            <person name="Gautier V."/>
            <person name="Ament-Velasquez S.L."/>
            <person name="Kruys A."/>
            <person name="Hutchinson M.I."/>
            <person name="Powell A.J."/>
            <person name="Barry K."/>
            <person name="Miller A.N."/>
            <person name="Grigoriev I.V."/>
            <person name="Debuchy R."/>
            <person name="Gladieux P."/>
            <person name="Hiltunen Thoren M."/>
            <person name="Johannesson H."/>
        </authorList>
    </citation>
    <scope>NUCLEOTIDE SEQUENCE</scope>
    <source>
        <strain evidence="1">CBS 508.74</strain>
    </source>
</reference>
<sequence>MQPNSTEQDDEEKEAVLQCKQSNITCARTPERIRASEAQKPAIFLVSRALVTITVTVVVRTCLALH</sequence>
<name>A0AAN6YUL3_9PEZI</name>
<keyword evidence="2" id="KW-1185">Reference proteome</keyword>
<dbReference type="EMBL" id="MU853339">
    <property type="protein sequence ID" value="KAK4113634.1"/>
    <property type="molecule type" value="Genomic_DNA"/>
</dbReference>
<dbReference type="AlphaFoldDB" id="A0AAN6YUL3"/>
<dbReference type="GeneID" id="89939134"/>
<dbReference type="Proteomes" id="UP001302812">
    <property type="component" value="Unassembled WGS sequence"/>
</dbReference>
<evidence type="ECO:0000313" key="1">
    <source>
        <dbReference type="EMBL" id="KAK4113634.1"/>
    </source>
</evidence>
<proteinExistence type="predicted"/>
<gene>
    <name evidence="1" type="ORF">N656DRAFT_778439</name>
</gene>
<reference evidence="1" key="2">
    <citation type="submission" date="2023-05" db="EMBL/GenBank/DDBJ databases">
        <authorList>
            <consortium name="Lawrence Berkeley National Laboratory"/>
            <person name="Steindorff A."/>
            <person name="Hensen N."/>
            <person name="Bonometti L."/>
            <person name="Westerberg I."/>
            <person name="Brannstrom I.O."/>
            <person name="Guillou S."/>
            <person name="Cros-Aarteil S."/>
            <person name="Calhoun S."/>
            <person name="Haridas S."/>
            <person name="Kuo A."/>
            <person name="Mondo S."/>
            <person name="Pangilinan J."/>
            <person name="Riley R."/>
            <person name="Labutti K."/>
            <person name="Andreopoulos B."/>
            <person name="Lipzen A."/>
            <person name="Chen C."/>
            <person name="Yanf M."/>
            <person name="Daum C."/>
            <person name="Ng V."/>
            <person name="Clum A."/>
            <person name="Ohm R."/>
            <person name="Martin F."/>
            <person name="Silar P."/>
            <person name="Natvig D."/>
            <person name="Lalanne C."/>
            <person name="Gautier V."/>
            <person name="Ament-Velasquez S.L."/>
            <person name="Kruys A."/>
            <person name="Hutchinson M.I."/>
            <person name="Powell A.J."/>
            <person name="Barry K."/>
            <person name="Miller A.N."/>
            <person name="Grigoriev I.V."/>
            <person name="Debuchy R."/>
            <person name="Gladieux P."/>
            <person name="Thoren M.H."/>
            <person name="Johannesson H."/>
        </authorList>
    </citation>
    <scope>NUCLEOTIDE SEQUENCE</scope>
    <source>
        <strain evidence="1">CBS 508.74</strain>
    </source>
</reference>
<dbReference type="RefSeq" id="XP_064671204.1">
    <property type="nucleotide sequence ID" value="XM_064815009.1"/>
</dbReference>
<accession>A0AAN6YUL3</accession>
<comment type="caution">
    <text evidence="1">The sequence shown here is derived from an EMBL/GenBank/DDBJ whole genome shotgun (WGS) entry which is preliminary data.</text>
</comment>
<feature type="non-terminal residue" evidence="1">
    <location>
        <position position="66"/>
    </location>
</feature>
<evidence type="ECO:0000313" key="2">
    <source>
        <dbReference type="Proteomes" id="UP001302812"/>
    </source>
</evidence>
<organism evidence="1 2">
    <name type="scientific">Canariomyces notabilis</name>
    <dbReference type="NCBI Taxonomy" id="2074819"/>
    <lineage>
        <taxon>Eukaryota</taxon>
        <taxon>Fungi</taxon>
        <taxon>Dikarya</taxon>
        <taxon>Ascomycota</taxon>
        <taxon>Pezizomycotina</taxon>
        <taxon>Sordariomycetes</taxon>
        <taxon>Sordariomycetidae</taxon>
        <taxon>Sordariales</taxon>
        <taxon>Chaetomiaceae</taxon>
        <taxon>Canariomyces</taxon>
    </lineage>
</organism>
<protein>
    <submittedName>
        <fullName evidence="1">Uncharacterized protein</fullName>
    </submittedName>
</protein>